<sequence length="144" mass="16306">MTSDTQPEIRPYVSGSPLHPPSQVLLQYPIVLAARQRHGYFLARESFSMFTMFSNPMMLFMVFGVVMMLATPYLIKNMDPESLKELKEQQTKMANMQNAIASGTRWITLWHEMSDSLTTPQLLYPTKPTRWIKANGGGTTGKSS</sequence>
<dbReference type="AlphaFoldDB" id="A0A2A9P0L8"/>
<protein>
    <recommendedName>
        <fullName evidence="7">ER membrane protein complex subunit 7 beta-sandwich domain-containing protein</fullName>
    </recommendedName>
</protein>
<comment type="subcellular location">
    <subcellularLocation>
        <location evidence="1">Membrane</location>
        <topology evidence="1">Single-pass membrane protein</topology>
    </subcellularLocation>
</comment>
<dbReference type="PANTHER" id="PTHR13605">
    <property type="entry name" value="ER MEMBRANE PROTEIN COMPLEX SUBUNIT 7"/>
    <property type="match status" value="1"/>
</dbReference>
<dbReference type="InterPro" id="IPR019008">
    <property type="entry name" value="Beta_sandwich_EMC7"/>
</dbReference>
<evidence type="ECO:0000256" key="5">
    <source>
        <dbReference type="ARBA" id="ARBA00023136"/>
    </source>
</evidence>
<feature type="transmembrane region" description="Helical" evidence="6">
    <location>
        <begin position="57"/>
        <end position="75"/>
    </location>
</feature>
<evidence type="ECO:0000259" key="7">
    <source>
        <dbReference type="Pfam" id="PF09430"/>
    </source>
</evidence>
<feature type="domain" description="ER membrane protein complex subunit 7 beta-sandwich" evidence="7">
    <location>
        <begin position="7"/>
        <end position="59"/>
    </location>
</feature>
<proteinExistence type="predicted"/>
<evidence type="ECO:0000256" key="3">
    <source>
        <dbReference type="ARBA" id="ARBA00022729"/>
    </source>
</evidence>
<dbReference type="STRING" id="703135.A0A2A9P0L8"/>
<dbReference type="InterPro" id="IPR039163">
    <property type="entry name" value="EMC7"/>
</dbReference>
<dbReference type="OrthoDB" id="27095at2759"/>
<dbReference type="Pfam" id="PF09430">
    <property type="entry name" value="EMC7_beta-sandw"/>
    <property type="match status" value="1"/>
</dbReference>
<evidence type="ECO:0000256" key="4">
    <source>
        <dbReference type="ARBA" id="ARBA00022989"/>
    </source>
</evidence>
<evidence type="ECO:0000256" key="6">
    <source>
        <dbReference type="SAM" id="Phobius"/>
    </source>
</evidence>
<keyword evidence="5 6" id="KW-0472">Membrane</keyword>
<evidence type="ECO:0000256" key="2">
    <source>
        <dbReference type="ARBA" id="ARBA00022692"/>
    </source>
</evidence>
<keyword evidence="2 6" id="KW-0812">Transmembrane</keyword>
<dbReference type="Proteomes" id="UP000242287">
    <property type="component" value="Unassembled WGS sequence"/>
</dbReference>
<dbReference type="EMBL" id="KZ301969">
    <property type="protein sequence ID" value="PFH54641.1"/>
    <property type="molecule type" value="Genomic_DNA"/>
</dbReference>
<name>A0A2A9P0L8_9AGAR</name>
<evidence type="ECO:0000256" key="1">
    <source>
        <dbReference type="ARBA" id="ARBA00004167"/>
    </source>
</evidence>
<gene>
    <name evidence="8" type="ORF">AMATHDRAFT_190</name>
</gene>
<dbReference type="GO" id="GO:0072546">
    <property type="term" value="C:EMC complex"/>
    <property type="evidence" value="ECO:0007669"/>
    <property type="project" value="TreeGrafter"/>
</dbReference>
<keyword evidence="3" id="KW-0732">Signal</keyword>
<reference evidence="8 9" key="1">
    <citation type="submission" date="2014-02" db="EMBL/GenBank/DDBJ databases">
        <title>Transposable element dynamics among asymbiotic and ectomycorrhizal Amanita fungi.</title>
        <authorList>
            <consortium name="DOE Joint Genome Institute"/>
            <person name="Hess J."/>
            <person name="Skrede I."/>
            <person name="Wolfe B."/>
            <person name="LaButti K."/>
            <person name="Ohm R.A."/>
            <person name="Grigoriev I.V."/>
            <person name="Pringle A."/>
        </authorList>
    </citation>
    <scope>NUCLEOTIDE SEQUENCE [LARGE SCALE GENOMIC DNA]</scope>
    <source>
        <strain evidence="8 9">SKay4041</strain>
    </source>
</reference>
<keyword evidence="9" id="KW-1185">Reference proteome</keyword>
<organism evidence="8 9">
    <name type="scientific">Amanita thiersii Skay4041</name>
    <dbReference type="NCBI Taxonomy" id="703135"/>
    <lineage>
        <taxon>Eukaryota</taxon>
        <taxon>Fungi</taxon>
        <taxon>Dikarya</taxon>
        <taxon>Basidiomycota</taxon>
        <taxon>Agaricomycotina</taxon>
        <taxon>Agaricomycetes</taxon>
        <taxon>Agaricomycetidae</taxon>
        <taxon>Agaricales</taxon>
        <taxon>Pluteineae</taxon>
        <taxon>Amanitaceae</taxon>
        <taxon>Amanita</taxon>
    </lineage>
</organism>
<dbReference type="PANTHER" id="PTHR13605:SF4">
    <property type="entry name" value="ER MEMBRANE PROTEIN COMPLEX SUBUNIT 7"/>
    <property type="match status" value="1"/>
</dbReference>
<keyword evidence="4 6" id="KW-1133">Transmembrane helix</keyword>
<accession>A0A2A9P0L8</accession>
<evidence type="ECO:0000313" key="8">
    <source>
        <dbReference type="EMBL" id="PFH54641.1"/>
    </source>
</evidence>
<evidence type="ECO:0000313" key="9">
    <source>
        <dbReference type="Proteomes" id="UP000242287"/>
    </source>
</evidence>